<evidence type="ECO:0000259" key="4">
    <source>
        <dbReference type="PROSITE" id="PS50893"/>
    </source>
</evidence>
<dbReference type="PANTHER" id="PTHR24220:SF611">
    <property type="entry name" value="ATP-BINDING COMPONENT OF ABC TRANSPORTER-RELATED"/>
    <property type="match status" value="1"/>
</dbReference>
<reference evidence="5 6" key="1">
    <citation type="submission" date="2017-05" db="EMBL/GenBank/DDBJ databases">
        <title>Genomic insights into alkan degradation activity of Oleiphilus messinensis.</title>
        <authorList>
            <person name="Kozyavkin S.A."/>
            <person name="Slesarev A.I."/>
            <person name="Golyshin P.N."/>
            <person name="Korzhenkov A."/>
            <person name="Golyshina O.N."/>
            <person name="Toshchakov S.V."/>
        </authorList>
    </citation>
    <scope>NUCLEOTIDE SEQUENCE [LARGE SCALE GENOMIC DNA]</scope>
    <source>
        <strain evidence="5 6">ME102</strain>
    </source>
</reference>
<name>A0A1Y0IHX2_9GAMM</name>
<organism evidence="5 6">
    <name type="scientific">Oleiphilus messinensis</name>
    <dbReference type="NCBI Taxonomy" id="141451"/>
    <lineage>
        <taxon>Bacteria</taxon>
        <taxon>Pseudomonadati</taxon>
        <taxon>Pseudomonadota</taxon>
        <taxon>Gammaproteobacteria</taxon>
        <taxon>Oceanospirillales</taxon>
        <taxon>Oleiphilaceae</taxon>
        <taxon>Oleiphilus</taxon>
    </lineage>
</organism>
<evidence type="ECO:0000313" key="6">
    <source>
        <dbReference type="Proteomes" id="UP000196027"/>
    </source>
</evidence>
<dbReference type="InterPro" id="IPR015854">
    <property type="entry name" value="ABC_transpr_LolD-like"/>
</dbReference>
<dbReference type="InterPro" id="IPR017911">
    <property type="entry name" value="MacB-like_ATP-bd"/>
</dbReference>
<dbReference type="KEGG" id="ome:OLMES_5476"/>
<feature type="domain" description="ABC transporter" evidence="4">
    <location>
        <begin position="3"/>
        <end position="238"/>
    </location>
</feature>
<sequence>MIIELENVHFHWPKAPENTIQIDHFAMQEGESVFLKGPSGSGKSTLLSLITGVNSPQKGQIKLLNRNIAALSASKRDQFRADHIGYIFQMFNLLPYLNVLENVSLACQFSSRRRAKALANSKSLPEEARRLLAHLKIPDSLHGRPVTELSTGQQQRVAVARALIGQPELIIADEPTSALDADSRSAFIDLLFAECQQEQGTLLFVSHDQGLSTHFDRHVELSEINQVAKPAHSEGGFH</sequence>
<dbReference type="PROSITE" id="PS50893">
    <property type="entry name" value="ABC_TRANSPORTER_2"/>
    <property type="match status" value="1"/>
</dbReference>
<dbReference type="GO" id="GO:0005524">
    <property type="term" value="F:ATP binding"/>
    <property type="evidence" value="ECO:0007669"/>
    <property type="project" value="UniProtKB-KW"/>
</dbReference>
<dbReference type="GO" id="GO:0022857">
    <property type="term" value="F:transmembrane transporter activity"/>
    <property type="evidence" value="ECO:0007669"/>
    <property type="project" value="TreeGrafter"/>
</dbReference>
<keyword evidence="2" id="KW-0547">Nucleotide-binding</keyword>
<keyword evidence="1" id="KW-0813">Transport</keyword>
<dbReference type="Proteomes" id="UP000196027">
    <property type="component" value="Chromosome"/>
</dbReference>
<dbReference type="InterPro" id="IPR003593">
    <property type="entry name" value="AAA+_ATPase"/>
</dbReference>
<dbReference type="PANTHER" id="PTHR24220">
    <property type="entry name" value="IMPORT ATP-BINDING PROTEIN"/>
    <property type="match status" value="1"/>
</dbReference>
<dbReference type="OrthoDB" id="9802264at2"/>
<dbReference type="RefSeq" id="WP_087464129.1">
    <property type="nucleotide sequence ID" value="NZ_CP021425.1"/>
</dbReference>
<keyword evidence="6" id="KW-1185">Reference proteome</keyword>
<dbReference type="AlphaFoldDB" id="A0A1Y0IHX2"/>
<dbReference type="InterPro" id="IPR003439">
    <property type="entry name" value="ABC_transporter-like_ATP-bd"/>
</dbReference>
<dbReference type="Pfam" id="PF00005">
    <property type="entry name" value="ABC_tran"/>
    <property type="match status" value="1"/>
</dbReference>
<evidence type="ECO:0000256" key="1">
    <source>
        <dbReference type="ARBA" id="ARBA00022448"/>
    </source>
</evidence>
<evidence type="ECO:0000256" key="3">
    <source>
        <dbReference type="ARBA" id="ARBA00022840"/>
    </source>
</evidence>
<dbReference type="Gene3D" id="3.40.50.300">
    <property type="entry name" value="P-loop containing nucleotide triphosphate hydrolases"/>
    <property type="match status" value="1"/>
</dbReference>
<evidence type="ECO:0000256" key="2">
    <source>
        <dbReference type="ARBA" id="ARBA00022741"/>
    </source>
</evidence>
<dbReference type="SMART" id="SM00382">
    <property type="entry name" value="AAA"/>
    <property type="match status" value="1"/>
</dbReference>
<accession>A0A1Y0IHX2</accession>
<dbReference type="GO" id="GO:0005886">
    <property type="term" value="C:plasma membrane"/>
    <property type="evidence" value="ECO:0007669"/>
    <property type="project" value="TreeGrafter"/>
</dbReference>
<dbReference type="CDD" id="cd03255">
    <property type="entry name" value="ABC_MJ0796_LolCDE_FtsE"/>
    <property type="match status" value="1"/>
</dbReference>
<evidence type="ECO:0000313" key="5">
    <source>
        <dbReference type="EMBL" id="ARU59456.1"/>
    </source>
</evidence>
<dbReference type="GO" id="GO:0016887">
    <property type="term" value="F:ATP hydrolysis activity"/>
    <property type="evidence" value="ECO:0007669"/>
    <property type="project" value="InterPro"/>
</dbReference>
<dbReference type="EMBL" id="CP021425">
    <property type="protein sequence ID" value="ARU59456.1"/>
    <property type="molecule type" value="Genomic_DNA"/>
</dbReference>
<gene>
    <name evidence="5" type="ORF">OLMES_5476</name>
</gene>
<dbReference type="InterPro" id="IPR027417">
    <property type="entry name" value="P-loop_NTPase"/>
</dbReference>
<keyword evidence="3" id="KW-0067">ATP-binding</keyword>
<protein>
    <submittedName>
        <fullName evidence="5">ABC transporter ATPase</fullName>
    </submittedName>
</protein>
<dbReference type="SUPFAM" id="SSF52540">
    <property type="entry name" value="P-loop containing nucleoside triphosphate hydrolases"/>
    <property type="match status" value="1"/>
</dbReference>
<proteinExistence type="predicted"/>